<reference evidence="3 4" key="1">
    <citation type="submission" date="2017-06" db="EMBL/GenBank/DDBJ databases">
        <authorList>
            <person name="Kim H.J."/>
            <person name="Triplett B.A."/>
        </authorList>
    </citation>
    <scope>NUCLEOTIDE SEQUENCE [LARGE SCALE GENOMIC DNA]</scope>
    <source>
        <strain evidence="3">FRACA_ARgP5</strain>
    </source>
</reference>
<dbReference type="EMBL" id="FZMO01000445">
    <property type="protein sequence ID" value="SNQ50684.1"/>
    <property type="molecule type" value="Genomic_DNA"/>
</dbReference>
<keyword evidence="4" id="KW-1185">Reference proteome</keyword>
<name>A0A2I2KYE0_9ACTN</name>
<dbReference type="PROSITE" id="PS50006">
    <property type="entry name" value="FHA_DOMAIN"/>
    <property type="match status" value="1"/>
</dbReference>
<accession>A0A2I2KYE0</accession>
<gene>
    <name evidence="3" type="ORF">FRACA_50072</name>
</gene>
<dbReference type="OrthoDB" id="5142616at2"/>
<dbReference type="AlphaFoldDB" id="A0A2I2KYE0"/>
<evidence type="ECO:0000313" key="3">
    <source>
        <dbReference type="EMBL" id="SNQ50684.1"/>
    </source>
</evidence>
<keyword evidence="1" id="KW-0597">Phosphoprotein</keyword>
<protein>
    <recommendedName>
        <fullName evidence="2">FHA domain-containing protein</fullName>
    </recommendedName>
</protein>
<dbReference type="InterPro" id="IPR008984">
    <property type="entry name" value="SMAD_FHA_dom_sf"/>
</dbReference>
<proteinExistence type="predicted"/>
<dbReference type="Proteomes" id="UP000234331">
    <property type="component" value="Unassembled WGS sequence"/>
</dbReference>
<sequence length="250" mass="27551">METVLVALPHADGRRRVTPLRPGDQLRFGRGGDGSDVELEFPDAAVSRLAGEILATADHWCLSNLSRESTYVVENPEGAGEHMKVPPGRVAAPVPFEISRVLVPRRRDVASFEVFAPAHSYLEIPAAGDGEPTVPALPLDVTSKYFLVLLALCEPRLRDESQVRIPTVAGVVRRLRPLARCQDLTVDAVAFHIDYLTRTKLRFREPGEAADTGSARRESLVSRAIRFNLVRESHLTLLPPRPRLADRTSA</sequence>
<dbReference type="InterPro" id="IPR000253">
    <property type="entry name" value="FHA_dom"/>
</dbReference>
<evidence type="ECO:0000259" key="2">
    <source>
        <dbReference type="PROSITE" id="PS50006"/>
    </source>
</evidence>
<dbReference type="RefSeq" id="WP_101834112.1">
    <property type="nucleotide sequence ID" value="NZ_FZMO01000445.1"/>
</dbReference>
<feature type="domain" description="FHA" evidence="2">
    <location>
        <begin position="26"/>
        <end position="72"/>
    </location>
</feature>
<dbReference type="SUPFAM" id="SSF49879">
    <property type="entry name" value="SMAD/FHA domain"/>
    <property type="match status" value="1"/>
</dbReference>
<organism evidence="3 4">
    <name type="scientific">Frankia canadensis</name>
    <dbReference type="NCBI Taxonomy" id="1836972"/>
    <lineage>
        <taxon>Bacteria</taxon>
        <taxon>Bacillati</taxon>
        <taxon>Actinomycetota</taxon>
        <taxon>Actinomycetes</taxon>
        <taxon>Frankiales</taxon>
        <taxon>Frankiaceae</taxon>
        <taxon>Frankia</taxon>
    </lineage>
</organism>
<evidence type="ECO:0000313" key="4">
    <source>
        <dbReference type="Proteomes" id="UP000234331"/>
    </source>
</evidence>
<evidence type="ECO:0000256" key="1">
    <source>
        <dbReference type="ARBA" id="ARBA00022553"/>
    </source>
</evidence>
<dbReference type="Gene3D" id="2.60.200.20">
    <property type="match status" value="1"/>
</dbReference>